<gene>
    <name evidence="3" type="ORF">C7M84_004430</name>
</gene>
<dbReference type="InterPro" id="IPR007110">
    <property type="entry name" value="Ig-like_dom"/>
</dbReference>
<dbReference type="InterPro" id="IPR013106">
    <property type="entry name" value="Ig_V-set"/>
</dbReference>
<dbReference type="InterPro" id="IPR003599">
    <property type="entry name" value="Ig_sub"/>
</dbReference>
<dbReference type="SMART" id="SM00406">
    <property type="entry name" value="IGv"/>
    <property type="match status" value="1"/>
</dbReference>
<dbReference type="GO" id="GO:0050808">
    <property type="term" value="P:synapse organization"/>
    <property type="evidence" value="ECO:0007669"/>
    <property type="project" value="TreeGrafter"/>
</dbReference>
<protein>
    <recommendedName>
        <fullName evidence="2">Ig-like domain-containing protein</fullName>
    </recommendedName>
</protein>
<evidence type="ECO:0000256" key="1">
    <source>
        <dbReference type="SAM" id="Phobius"/>
    </source>
</evidence>
<feature type="domain" description="Ig-like" evidence="2">
    <location>
        <begin position="43"/>
        <end position="139"/>
    </location>
</feature>
<dbReference type="SMART" id="SM00409">
    <property type="entry name" value="IG"/>
    <property type="match status" value="2"/>
</dbReference>
<keyword evidence="1" id="KW-1133">Transmembrane helix</keyword>
<comment type="caution">
    <text evidence="3">The sequence shown here is derived from an EMBL/GenBank/DDBJ whole genome shotgun (WGS) entry which is preliminary data.</text>
</comment>
<feature type="domain" description="Ig-like" evidence="2">
    <location>
        <begin position="187"/>
        <end position="275"/>
    </location>
</feature>
<dbReference type="PANTHER" id="PTHR23279:SF36">
    <property type="entry name" value="DEFECTIVE PROBOSCIS EXTENSION RESPONSE 9, ISOFORM A"/>
    <property type="match status" value="1"/>
</dbReference>
<keyword evidence="1" id="KW-0472">Membrane</keyword>
<dbReference type="AlphaFoldDB" id="A0A423TKF9"/>
<reference evidence="3 4" key="2">
    <citation type="submission" date="2019-01" db="EMBL/GenBank/DDBJ databases">
        <title>The decoding of complex shrimp genome reveals the adaptation for benthos swimmer, frequently molting mechanism and breeding impact on genome.</title>
        <authorList>
            <person name="Sun Y."/>
            <person name="Gao Y."/>
            <person name="Yu Y."/>
        </authorList>
    </citation>
    <scope>NUCLEOTIDE SEQUENCE [LARGE SCALE GENOMIC DNA]</scope>
    <source>
        <tissue evidence="3">Muscle</tissue>
    </source>
</reference>
<feature type="transmembrane region" description="Helical" evidence="1">
    <location>
        <begin position="313"/>
        <end position="336"/>
    </location>
</feature>
<keyword evidence="1" id="KW-0812">Transmembrane</keyword>
<dbReference type="Pfam" id="PF07679">
    <property type="entry name" value="I-set"/>
    <property type="match status" value="1"/>
</dbReference>
<dbReference type="OrthoDB" id="6358403at2759"/>
<proteinExistence type="predicted"/>
<keyword evidence="4" id="KW-1185">Reference proteome</keyword>
<accession>A0A423TKF9</accession>
<reference evidence="3 4" key="1">
    <citation type="submission" date="2018-04" db="EMBL/GenBank/DDBJ databases">
        <authorList>
            <person name="Zhang X."/>
            <person name="Yuan J."/>
            <person name="Li F."/>
            <person name="Xiang J."/>
        </authorList>
    </citation>
    <scope>NUCLEOTIDE SEQUENCE [LARGE SCALE GENOMIC DNA]</scope>
    <source>
        <tissue evidence="3">Muscle</tissue>
    </source>
</reference>
<dbReference type="EMBL" id="QCYY01001588">
    <property type="protein sequence ID" value="ROT76942.1"/>
    <property type="molecule type" value="Genomic_DNA"/>
</dbReference>
<name>A0A423TKF9_PENVA</name>
<dbReference type="InterPro" id="IPR013783">
    <property type="entry name" value="Ig-like_fold"/>
</dbReference>
<sequence>MVAFTGLPLEVCACERGPRVTRSRVLEAGSRKWFYGSEDTGQPYLATEELNMTAILDYAVSLPCRVFNLRDRTVSWIRSRDLTVLAVDRLTVTTDSRISVSHVEESEDWILEIRGVTKRDQGTYECQVNTHPKVSTKIHLKVLPQQDHTSILDIPISDTGVVSDHKDDSGVGHELRVRVIGQRRLLVAEGAQLQLVCEATGRQLAQRRHEAPLVTWTLDGFPVTSQWPQDKVLVRESWAGVSLESELQVTGVAYGDGGVYSCNIPGASPDRVTVTIVPTHTVGVTSKLADSDFEEEEKEVEDDTGPAASASRAAVLSGAIILALLLIQAALCVFYIKKV</sequence>
<dbReference type="CDD" id="cd00096">
    <property type="entry name" value="Ig"/>
    <property type="match status" value="1"/>
</dbReference>
<dbReference type="InterPro" id="IPR013098">
    <property type="entry name" value="Ig_I-set"/>
</dbReference>
<dbReference type="Proteomes" id="UP000283509">
    <property type="component" value="Unassembled WGS sequence"/>
</dbReference>
<dbReference type="InterPro" id="IPR036179">
    <property type="entry name" value="Ig-like_dom_sf"/>
</dbReference>
<dbReference type="Gene3D" id="2.60.40.10">
    <property type="entry name" value="Immunoglobulins"/>
    <property type="match status" value="2"/>
</dbReference>
<dbReference type="InterPro" id="IPR037448">
    <property type="entry name" value="Zig-8"/>
</dbReference>
<dbReference type="InterPro" id="IPR003598">
    <property type="entry name" value="Ig_sub2"/>
</dbReference>
<organism evidence="3 4">
    <name type="scientific">Penaeus vannamei</name>
    <name type="common">Whiteleg shrimp</name>
    <name type="synonym">Litopenaeus vannamei</name>
    <dbReference type="NCBI Taxonomy" id="6689"/>
    <lineage>
        <taxon>Eukaryota</taxon>
        <taxon>Metazoa</taxon>
        <taxon>Ecdysozoa</taxon>
        <taxon>Arthropoda</taxon>
        <taxon>Crustacea</taxon>
        <taxon>Multicrustacea</taxon>
        <taxon>Malacostraca</taxon>
        <taxon>Eumalacostraca</taxon>
        <taxon>Eucarida</taxon>
        <taxon>Decapoda</taxon>
        <taxon>Dendrobranchiata</taxon>
        <taxon>Penaeoidea</taxon>
        <taxon>Penaeidae</taxon>
        <taxon>Penaeus</taxon>
    </lineage>
</organism>
<evidence type="ECO:0000313" key="4">
    <source>
        <dbReference type="Proteomes" id="UP000283509"/>
    </source>
</evidence>
<dbReference type="GO" id="GO:0032589">
    <property type="term" value="C:neuron projection membrane"/>
    <property type="evidence" value="ECO:0007669"/>
    <property type="project" value="TreeGrafter"/>
</dbReference>
<dbReference type="SUPFAM" id="SSF48726">
    <property type="entry name" value="Immunoglobulin"/>
    <property type="match status" value="2"/>
</dbReference>
<dbReference type="SMART" id="SM00408">
    <property type="entry name" value="IGc2"/>
    <property type="match status" value="2"/>
</dbReference>
<evidence type="ECO:0000259" key="2">
    <source>
        <dbReference type="PROSITE" id="PS50835"/>
    </source>
</evidence>
<evidence type="ECO:0000313" key="3">
    <source>
        <dbReference type="EMBL" id="ROT76942.1"/>
    </source>
</evidence>
<dbReference type="PROSITE" id="PS50835">
    <property type="entry name" value="IG_LIKE"/>
    <property type="match status" value="2"/>
</dbReference>
<dbReference type="PANTHER" id="PTHR23279">
    <property type="entry name" value="DEFECTIVE PROBOSCIS EXTENSION RESPONSE DPR -RELATED"/>
    <property type="match status" value="1"/>
</dbReference>